<evidence type="ECO:0000256" key="1">
    <source>
        <dbReference type="SAM" id="MobiDB-lite"/>
    </source>
</evidence>
<dbReference type="Proteomes" id="UP000332933">
    <property type="component" value="Unassembled WGS sequence"/>
</dbReference>
<evidence type="ECO:0000313" key="4">
    <source>
        <dbReference type="Proteomes" id="UP000332933"/>
    </source>
</evidence>
<dbReference type="EMBL" id="VJMH01006243">
    <property type="protein sequence ID" value="KAF0690980.1"/>
    <property type="molecule type" value="Genomic_DNA"/>
</dbReference>
<protein>
    <submittedName>
        <fullName evidence="3">Aste57867_17710 protein</fullName>
    </submittedName>
</protein>
<accession>A0A485L8E1</accession>
<proteinExistence type="predicted"/>
<reference evidence="3 4" key="1">
    <citation type="submission" date="2019-03" db="EMBL/GenBank/DDBJ databases">
        <authorList>
            <person name="Gaulin E."/>
            <person name="Dumas B."/>
        </authorList>
    </citation>
    <scope>NUCLEOTIDE SEQUENCE [LARGE SCALE GENOMIC DNA]</scope>
    <source>
        <strain evidence="3">CBS 568.67</strain>
    </source>
</reference>
<feature type="region of interest" description="Disordered" evidence="1">
    <location>
        <begin position="84"/>
        <end position="114"/>
    </location>
</feature>
<sequence length="168" mass="18863">MKTCPELSYDVDPKVMLFALKFLNSAPKEKLMLELDMPETIANKVIDQRDFGGYQNLDDVFEKKLMRKKKFTTFRDCLLAYAKDNKPTPKVDGDEEGTENGKTKKGKKGKGGAATKAQAEAMLAQQKAERPVFKETEPLRLRFGYLLVPPPKPVVDVEPEVVQPICAV</sequence>
<reference evidence="2" key="2">
    <citation type="submission" date="2019-06" db="EMBL/GenBank/DDBJ databases">
        <title>Genomics analysis of Aphanomyces spp. identifies a new class of oomycete effector associated with host adaptation.</title>
        <authorList>
            <person name="Gaulin E."/>
        </authorList>
    </citation>
    <scope>NUCLEOTIDE SEQUENCE</scope>
    <source>
        <strain evidence="2">CBS 578.67</strain>
    </source>
</reference>
<name>A0A485L8E1_9STRA</name>
<dbReference type="EMBL" id="CAADRA010006264">
    <property type="protein sequence ID" value="VFT94458.1"/>
    <property type="molecule type" value="Genomic_DNA"/>
</dbReference>
<keyword evidence="4" id="KW-1185">Reference proteome</keyword>
<evidence type="ECO:0000313" key="3">
    <source>
        <dbReference type="EMBL" id="VFT94458.1"/>
    </source>
</evidence>
<dbReference type="OrthoDB" id="68868at2759"/>
<dbReference type="SUPFAM" id="SSF81585">
    <property type="entry name" value="PsbU/PolX domain-like"/>
    <property type="match status" value="1"/>
</dbReference>
<dbReference type="AlphaFoldDB" id="A0A485L8E1"/>
<organism evidence="3 4">
    <name type="scientific">Aphanomyces stellatus</name>
    <dbReference type="NCBI Taxonomy" id="120398"/>
    <lineage>
        <taxon>Eukaryota</taxon>
        <taxon>Sar</taxon>
        <taxon>Stramenopiles</taxon>
        <taxon>Oomycota</taxon>
        <taxon>Saprolegniomycetes</taxon>
        <taxon>Saprolegniales</taxon>
        <taxon>Verrucalvaceae</taxon>
        <taxon>Aphanomyces</taxon>
    </lineage>
</organism>
<evidence type="ECO:0000313" key="2">
    <source>
        <dbReference type="EMBL" id="KAF0690980.1"/>
    </source>
</evidence>
<gene>
    <name evidence="3" type="primary">Aste57867_17710</name>
    <name evidence="2" type="ORF">As57867_017649</name>
    <name evidence="3" type="ORF">ASTE57867_17710</name>
</gene>